<reference evidence="14" key="1">
    <citation type="submission" date="2022-11" db="UniProtKB">
        <authorList>
            <consortium name="EnsemblMetazoa"/>
        </authorList>
    </citation>
    <scope>IDENTIFICATION</scope>
</reference>
<dbReference type="PROSITE" id="PS50262">
    <property type="entry name" value="G_PROTEIN_RECEP_F1_2"/>
    <property type="match status" value="1"/>
</dbReference>
<evidence type="ECO:0000256" key="1">
    <source>
        <dbReference type="ARBA" id="ARBA00004651"/>
    </source>
</evidence>
<dbReference type="PRINTS" id="PR00237">
    <property type="entry name" value="GPCRRHODOPSN"/>
</dbReference>
<accession>A0A914ASJ3</accession>
<sequence>MASGALWTEHASLYEVSGDGGPVASPVYVLYTNTTGLPSGVWHNDTLTYGVGPRTIGIAVPFATFMTLLSLITIFGNSLVIYAVRTEKRLQTVSNYFIVSLAVSDLLIGIIVMPISTIYFVSGDWVLGLVVCQLWLCIDYVSSTASIFNLLVLSLDRYWSIRFPLKYMRKRTGKRATIMISCAWLLSFLWIIPITCWHAIFNQGNRGVPSNICDTEFGENKPLKVGTAIGNFYVPLACLICIYAKIFHEIQKRSKMVLGRRSVGGTRKAARSGNSLPSKGTDVELTRVDDATWTPDYDDSISTSKDTSNETPDQTENNSSSPSSDRGRAIKKPKRINNQLRNISNLTLLTVGLHGIVDPEAVRKAAAGKDTSPTASTRGSCTRSPCCHGDSRIRETQFLSPGDAATRKEPSSRHRHHVIAAKNSLDRDKGTCAASEELRPLRSRTYQTQNGSKKSILRRNSTVEGDSVPNGNLSSRKISFSTEDLPGRSGKSSRIGCMPTKKKLTAELRGSEVGRGERETKGRRNGVTSRLLSVEHRIDASASNTESDEDVLNHPHHHHHQHHIHANSRGKFSLSRFSMRPGRATETLRRIRKMSLSKERKAAKQLGVIVGCFICCWVTYMVFFMIVAFCSHCIDPDVYFGSIWLGYINSTLNPVIYPMCNSTFRKAFKKILRIKKR</sequence>
<dbReference type="OrthoDB" id="10071887at2759"/>
<dbReference type="PRINTS" id="PR00243">
    <property type="entry name" value="MUSCARINICR"/>
</dbReference>
<dbReference type="InterPro" id="IPR000995">
    <property type="entry name" value="Musac_Ach_rcpt"/>
</dbReference>
<dbReference type="SUPFAM" id="SSF81321">
    <property type="entry name" value="Family A G protein-coupled receptor-like"/>
    <property type="match status" value="2"/>
</dbReference>
<feature type="compositionally biased region" description="Polar residues" evidence="11">
    <location>
        <begin position="371"/>
        <end position="383"/>
    </location>
</feature>
<feature type="region of interest" description="Disordered" evidence="11">
    <location>
        <begin position="364"/>
        <end position="387"/>
    </location>
</feature>
<feature type="transmembrane region" description="Helical" evidence="12">
    <location>
        <begin position="176"/>
        <end position="200"/>
    </location>
</feature>
<keyword evidence="3 10" id="KW-0812">Transmembrane</keyword>
<dbReference type="GO" id="GO:0016907">
    <property type="term" value="F:G protein-coupled acetylcholine receptor activity"/>
    <property type="evidence" value="ECO:0007669"/>
    <property type="project" value="InterPro"/>
</dbReference>
<dbReference type="PANTHER" id="PTHR24247">
    <property type="entry name" value="5-HYDROXYTRYPTAMINE RECEPTOR"/>
    <property type="match status" value="1"/>
</dbReference>
<evidence type="ECO:0000313" key="14">
    <source>
        <dbReference type="EnsemblMetazoa" id="XP_038066321.1"/>
    </source>
</evidence>
<keyword evidence="7" id="KW-1015">Disulfide bond</keyword>
<evidence type="ECO:0000256" key="9">
    <source>
        <dbReference type="ARBA" id="ARBA00023224"/>
    </source>
</evidence>
<feature type="transmembrane region" description="Helical" evidence="12">
    <location>
        <begin position="58"/>
        <end position="84"/>
    </location>
</feature>
<feature type="domain" description="G-protein coupled receptors family 1 profile" evidence="13">
    <location>
        <begin position="76"/>
        <end position="657"/>
    </location>
</feature>
<keyword evidence="6 12" id="KW-0472">Membrane</keyword>
<evidence type="ECO:0000256" key="10">
    <source>
        <dbReference type="RuleBase" id="RU000688"/>
    </source>
</evidence>
<dbReference type="GO" id="GO:0045202">
    <property type="term" value="C:synapse"/>
    <property type="evidence" value="ECO:0007669"/>
    <property type="project" value="GOC"/>
</dbReference>
<protein>
    <recommendedName>
        <fullName evidence="13">G-protein coupled receptors family 1 profile domain-containing protein</fullName>
    </recommendedName>
</protein>
<feature type="region of interest" description="Disordered" evidence="11">
    <location>
        <begin position="445"/>
        <end position="496"/>
    </location>
</feature>
<keyword evidence="9 10" id="KW-0807">Transducer</keyword>
<name>A0A914ASJ3_PATMI</name>
<dbReference type="AlphaFoldDB" id="A0A914ASJ3"/>
<dbReference type="GO" id="GO:0004993">
    <property type="term" value="F:G protein-coupled serotonin receptor activity"/>
    <property type="evidence" value="ECO:0007669"/>
    <property type="project" value="TreeGrafter"/>
</dbReference>
<keyword evidence="8 10" id="KW-0675">Receptor</keyword>
<dbReference type="PROSITE" id="PS00237">
    <property type="entry name" value="G_PROTEIN_RECEP_F1_1"/>
    <property type="match status" value="1"/>
</dbReference>
<feature type="region of interest" description="Disordered" evidence="11">
    <location>
        <begin position="540"/>
        <end position="569"/>
    </location>
</feature>
<feature type="compositionally biased region" description="Basic and acidic residues" evidence="11">
    <location>
        <begin position="281"/>
        <end position="290"/>
    </location>
</feature>
<feature type="region of interest" description="Disordered" evidence="11">
    <location>
        <begin position="261"/>
        <end position="336"/>
    </location>
</feature>
<evidence type="ECO:0000256" key="12">
    <source>
        <dbReference type="SAM" id="Phobius"/>
    </source>
</evidence>
<feature type="compositionally biased region" description="Basic residues" evidence="11">
    <location>
        <begin position="554"/>
        <end position="568"/>
    </location>
</feature>
<feature type="compositionally biased region" description="Polar residues" evidence="11">
    <location>
        <begin position="445"/>
        <end position="482"/>
    </location>
</feature>
<evidence type="ECO:0000256" key="4">
    <source>
        <dbReference type="ARBA" id="ARBA00022989"/>
    </source>
</evidence>
<evidence type="ECO:0000256" key="3">
    <source>
        <dbReference type="ARBA" id="ARBA00022692"/>
    </source>
</evidence>
<keyword evidence="15" id="KW-1185">Reference proteome</keyword>
<feature type="transmembrane region" description="Helical" evidence="12">
    <location>
        <begin position="228"/>
        <end position="246"/>
    </location>
</feature>
<feature type="transmembrane region" description="Helical" evidence="12">
    <location>
        <begin position="606"/>
        <end position="629"/>
    </location>
</feature>
<comment type="subcellular location">
    <subcellularLocation>
        <location evidence="1">Cell membrane</location>
        <topology evidence="1">Multi-pass membrane protein</topology>
    </subcellularLocation>
</comment>
<dbReference type="Pfam" id="PF00001">
    <property type="entry name" value="7tm_1"/>
    <property type="match status" value="1"/>
</dbReference>
<dbReference type="RefSeq" id="XP_038066321.1">
    <property type="nucleotide sequence ID" value="XM_038210393.1"/>
</dbReference>
<dbReference type="GO" id="GO:0005886">
    <property type="term" value="C:plasma membrane"/>
    <property type="evidence" value="ECO:0007669"/>
    <property type="project" value="UniProtKB-SubCell"/>
</dbReference>
<evidence type="ECO:0000259" key="13">
    <source>
        <dbReference type="PROSITE" id="PS50262"/>
    </source>
</evidence>
<dbReference type="Proteomes" id="UP000887568">
    <property type="component" value="Unplaced"/>
</dbReference>
<organism evidence="14 15">
    <name type="scientific">Patiria miniata</name>
    <name type="common">Bat star</name>
    <name type="synonym">Asterina miniata</name>
    <dbReference type="NCBI Taxonomy" id="46514"/>
    <lineage>
        <taxon>Eukaryota</taxon>
        <taxon>Metazoa</taxon>
        <taxon>Echinodermata</taxon>
        <taxon>Eleutherozoa</taxon>
        <taxon>Asterozoa</taxon>
        <taxon>Asteroidea</taxon>
        <taxon>Valvatacea</taxon>
        <taxon>Valvatida</taxon>
        <taxon>Asterinidae</taxon>
        <taxon>Patiria</taxon>
    </lineage>
</organism>
<evidence type="ECO:0000256" key="7">
    <source>
        <dbReference type="ARBA" id="ARBA00023157"/>
    </source>
</evidence>
<dbReference type="GO" id="GO:0007187">
    <property type="term" value="P:G protein-coupled receptor signaling pathway, coupled to cyclic nucleotide second messenger"/>
    <property type="evidence" value="ECO:0007669"/>
    <property type="project" value="TreeGrafter"/>
</dbReference>
<dbReference type="OMA" id="ITFMVMA"/>
<comment type="similarity">
    <text evidence="10">Belongs to the G-protein coupled receptor 1 family.</text>
</comment>
<dbReference type="GeneID" id="119736379"/>
<dbReference type="PANTHER" id="PTHR24247:SF223">
    <property type="entry name" value="HISTAMINE H1 RECEPTOR"/>
    <property type="match status" value="1"/>
</dbReference>
<feature type="compositionally biased region" description="Polar residues" evidence="11">
    <location>
        <begin position="300"/>
        <end position="324"/>
    </location>
</feature>
<evidence type="ECO:0000256" key="8">
    <source>
        <dbReference type="ARBA" id="ARBA00023170"/>
    </source>
</evidence>
<dbReference type="EnsemblMetazoa" id="XM_038210393.1">
    <property type="protein sequence ID" value="XP_038066321.1"/>
    <property type="gene ID" value="LOC119736379"/>
</dbReference>
<evidence type="ECO:0000256" key="5">
    <source>
        <dbReference type="ARBA" id="ARBA00023040"/>
    </source>
</evidence>
<dbReference type="GO" id="GO:0030425">
    <property type="term" value="C:dendrite"/>
    <property type="evidence" value="ECO:0007669"/>
    <property type="project" value="TreeGrafter"/>
</dbReference>
<feature type="transmembrane region" description="Helical" evidence="12">
    <location>
        <begin position="96"/>
        <end position="121"/>
    </location>
</feature>
<dbReference type="InterPro" id="IPR017452">
    <property type="entry name" value="GPCR_Rhodpsn_7TM"/>
</dbReference>
<evidence type="ECO:0000256" key="6">
    <source>
        <dbReference type="ARBA" id="ARBA00023136"/>
    </source>
</evidence>
<evidence type="ECO:0000313" key="15">
    <source>
        <dbReference type="Proteomes" id="UP000887568"/>
    </source>
</evidence>
<dbReference type="InterPro" id="IPR000276">
    <property type="entry name" value="GPCR_Rhodpsn"/>
</dbReference>
<proteinExistence type="inferred from homology"/>
<dbReference type="FunFam" id="1.20.1070.10:FF:000523">
    <property type="entry name" value="5-hydroxytryptamine receptor 2B"/>
    <property type="match status" value="1"/>
</dbReference>
<keyword evidence="5 10" id="KW-0297">G-protein coupled receptor</keyword>
<feature type="transmembrane region" description="Helical" evidence="12">
    <location>
        <begin position="133"/>
        <end position="155"/>
    </location>
</feature>
<keyword evidence="2" id="KW-1003">Cell membrane</keyword>
<dbReference type="Gene3D" id="1.20.1070.10">
    <property type="entry name" value="Rhodopsin 7-helix transmembrane proteins"/>
    <property type="match status" value="2"/>
</dbReference>
<evidence type="ECO:0000256" key="11">
    <source>
        <dbReference type="SAM" id="MobiDB-lite"/>
    </source>
</evidence>
<keyword evidence="4 12" id="KW-1133">Transmembrane helix</keyword>
<dbReference type="SMART" id="SM01381">
    <property type="entry name" value="7TM_GPCR_Srsx"/>
    <property type="match status" value="1"/>
</dbReference>
<evidence type="ECO:0000256" key="2">
    <source>
        <dbReference type="ARBA" id="ARBA00022475"/>
    </source>
</evidence>